<dbReference type="GO" id="GO:0008360">
    <property type="term" value="P:regulation of cell shape"/>
    <property type="evidence" value="ECO:0007669"/>
    <property type="project" value="UniProtKB-KW"/>
</dbReference>
<evidence type="ECO:0000256" key="6">
    <source>
        <dbReference type="ARBA" id="ARBA00023316"/>
    </source>
</evidence>
<evidence type="ECO:0000313" key="11">
    <source>
        <dbReference type="EMBL" id="GAV23094.1"/>
    </source>
</evidence>
<dbReference type="GO" id="GO:0009002">
    <property type="term" value="F:serine-type D-Ala-D-Ala carboxypeptidase activity"/>
    <property type="evidence" value="ECO:0007669"/>
    <property type="project" value="InterPro"/>
</dbReference>
<dbReference type="STRING" id="870242.cpu_16040"/>
<evidence type="ECO:0000256" key="2">
    <source>
        <dbReference type="ARBA" id="ARBA00022729"/>
    </source>
</evidence>
<comment type="similarity">
    <text evidence="1 9">Belongs to the peptidase S11 family.</text>
</comment>
<dbReference type="OrthoDB" id="9791132at2"/>
<dbReference type="AlphaFoldDB" id="A0A1L8CW45"/>
<dbReference type="PRINTS" id="PR00725">
    <property type="entry name" value="DADACBPTASE1"/>
</dbReference>
<keyword evidence="5" id="KW-0573">Peptidoglycan synthesis</keyword>
<evidence type="ECO:0000256" key="1">
    <source>
        <dbReference type="ARBA" id="ARBA00007164"/>
    </source>
</evidence>
<feature type="active site" description="Acyl-ester intermediate" evidence="7">
    <location>
        <position position="52"/>
    </location>
</feature>
<dbReference type="InterPro" id="IPR001967">
    <property type="entry name" value="Peptidase_S11_N"/>
</dbReference>
<evidence type="ECO:0000256" key="8">
    <source>
        <dbReference type="PIRSR" id="PIRSR618044-2"/>
    </source>
</evidence>
<feature type="binding site" evidence="8">
    <location>
        <position position="210"/>
    </location>
    <ligand>
        <name>substrate</name>
    </ligand>
</feature>
<keyword evidence="2" id="KW-0732">Signal</keyword>
<keyword evidence="4" id="KW-0133">Cell shape</keyword>
<evidence type="ECO:0000259" key="10">
    <source>
        <dbReference type="Pfam" id="PF00768"/>
    </source>
</evidence>
<evidence type="ECO:0000256" key="5">
    <source>
        <dbReference type="ARBA" id="ARBA00022984"/>
    </source>
</evidence>
<comment type="caution">
    <text evidence="11">The sequence shown here is derived from an EMBL/GenBank/DDBJ whole genome shotgun (WGS) entry which is preliminary data.</text>
</comment>
<dbReference type="PANTHER" id="PTHR21581">
    <property type="entry name" value="D-ALANYL-D-ALANINE CARBOXYPEPTIDASE"/>
    <property type="match status" value="1"/>
</dbReference>
<dbReference type="SUPFAM" id="SSF56601">
    <property type="entry name" value="beta-lactamase/transpeptidase-like"/>
    <property type="match status" value="1"/>
</dbReference>
<name>A0A1L8CW45_9THEO</name>
<dbReference type="Pfam" id="PF00768">
    <property type="entry name" value="Peptidase_S11"/>
    <property type="match status" value="1"/>
</dbReference>
<proteinExistence type="inferred from homology"/>
<dbReference type="GO" id="GO:0006508">
    <property type="term" value="P:proteolysis"/>
    <property type="evidence" value="ECO:0007669"/>
    <property type="project" value="InterPro"/>
</dbReference>
<accession>A0A1L8CW45</accession>
<gene>
    <name evidence="11" type="ORF">cpu_16040</name>
</gene>
<dbReference type="Gene3D" id="3.40.710.10">
    <property type="entry name" value="DD-peptidase/beta-lactamase superfamily"/>
    <property type="match status" value="1"/>
</dbReference>
<organism evidence="11 12">
    <name type="scientific">Carboxydothermus pertinax</name>
    <dbReference type="NCBI Taxonomy" id="870242"/>
    <lineage>
        <taxon>Bacteria</taxon>
        <taxon>Bacillati</taxon>
        <taxon>Bacillota</taxon>
        <taxon>Clostridia</taxon>
        <taxon>Thermoanaerobacterales</taxon>
        <taxon>Thermoanaerobacteraceae</taxon>
        <taxon>Carboxydothermus</taxon>
    </lineage>
</organism>
<dbReference type="GO" id="GO:0071555">
    <property type="term" value="P:cell wall organization"/>
    <property type="evidence" value="ECO:0007669"/>
    <property type="project" value="UniProtKB-KW"/>
</dbReference>
<keyword evidence="6" id="KW-0961">Cell wall biogenesis/degradation</keyword>
<evidence type="ECO:0000256" key="3">
    <source>
        <dbReference type="ARBA" id="ARBA00022801"/>
    </source>
</evidence>
<dbReference type="GO" id="GO:0009252">
    <property type="term" value="P:peptidoglycan biosynthetic process"/>
    <property type="evidence" value="ECO:0007669"/>
    <property type="project" value="UniProtKB-KW"/>
</dbReference>
<dbReference type="InterPro" id="IPR018044">
    <property type="entry name" value="Peptidase_S11"/>
</dbReference>
<feature type="domain" description="Peptidase S11 D-alanyl-D-alanine carboxypeptidase A N-terminal" evidence="10">
    <location>
        <begin position="22"/>
        <end position="237"/>
    </location>
</feature>
<protein>
    <recommendedName>
        <fullName evidence="10">Peptidase S11 D-alanyl-D-alanine carboxypeptidase A N-terminal domain-containing protein</fullName>
    </recommendedName>
</protein>
<feature type="active site" description="Proton acceptor" evidence="7">
    <location>
        <position position="55"/>
    </location>
</feature>
<dbReference type="PANTHER" id="PTHR21581:SF6">
    <property type="entry name" value="TRAFFICKING PROTEIN PARTICLE COMPLEX SUBUNIT 12"/>
    <property type="match status" value="1"/>
</dbReference>
<keyword evidence="12" id="KW-1185">Reference proteome</keyword>
<evidence type="ECO:0000313" key="12">
    <source>
        <dbReference type="Proteomes" id="UP000187485"/>
    </source>
</evidence>
<dbReference type="InterPro" id="IPR012338">
    <property type="entry name" value="Beta-lactam/transpept-like"/>
</dbReference>
<evidence type="ECO:0000256" key="4">
    <source>
        <dbReference type="ARBA" id="ARBA00022960"/>
    </source>
</evidence>
<feature type="active site" evidence="7">
    <location>
        <position position="107"/>
    </location>
</feature>
<evidence type="ECO:0000256" key="9">
    <source>
        <dbReference type="RuleBase" id="RU004016"/>
    </source>
</evidence>
<reference evidence="12" key="1">
    <citation type="submission" date="2016-12" db="EMBL/GenBank/DDBJ databases">
        <title>Draft Genome Sequences od Carboxydothermus pertinax and islandicus, Hydrogenogenic Carboxydotrophic Bacteria.</title>
        <authorList>
            <person name="Fukuyama Y."/>
            <person name="Ohmae K."/>
            <person name="Yoneda Y."/>
            <person name="Yoshida T."/>
            <person name="Sako Y."/>
        </authorList>
    </citation>
    <scope>NUCLEOTIDE SEQUENCE [LARGE SCALE GENOMIC DNA]</scope>
    <source>
        <strain evidence="12">Ug1</strain>
    </source>
</reference>
<dbReference type="RefSeq" id="WP_075859544.1">
    <property type="nucleotide sequence ID" value="NZ_BDJK01000029.1"/>
</dbReference>
<sequence>MRKGFFLLILYLLSTPLAAFGEVKAKAYYFFLPATNQIIQAKNQDLPLPPASTTKIATALTSLELYPLDLEVEVRPEAVLVSGTKIYLKPGEKITVKDLIYGLMLESGNDAANALAWVVGKGNFMLILNYYLRQMGLVTANFKNPSGLSSPGHEISAKDLSLLTYYALTKKEFANICKTEQYETKSGIKKRIFHNTNRLLRKDHRVIGVKTGTTSEAGKCLVGAWQGKYFIIGTVLNCPDRFNAMYQTFLTSDEKFTEKILLKKGQKIYFKENAWWVLTKDVKILSWKGNQEKIQMIVMEGNAGRRALFYVNGQFLQEQFLQKEKPWR</sequence>
<keyword evidence="3" id="KW-0378">Hydrolase</keyword>
<dbReference type="Proteomes" id="UP000187485">
    <property type="component" value="Unassembled WGS sequence"/>
</dbReference>
<dbReference type="EMBL" id="BDJK01000029">
    <property type="protein sequence ID" value="GAV23094.1"/>
    <property type="molecule type" value="Genomic_DNA"/>
</dbReference>
<evidence type="ECO:0000256" key="7">
    <source>
        <dbReference type="PIRSR" id="PIRSR618044-1"/>
    </source>
</evidence>